<feature type="domain" description="Pyridoxamine 5'-phosphate oxidase N-terminal" evidence="2">
    <location>
        <begin position="1"/>
        <end position="124"/>
    </location>
</feature>
<dbReference type="GeneID" id="77207287"/>
<dbReference type="EMBL" id="PPVL01000001">
    <property type="protein sequence ID" value="NNI77836.1"/>
    <property type="molecule type" value="Genomic_DNA"/>
</dbReference>
<reference evidence="5 6" key="1">
    <citation type="journal article" date="2018" name="Front. Microbiol.">
        <title>Genetic and Phylogenetic Characteristics of Pasteurella multocida Isolates From Different Host Species.</title>
        <authorList>
            <person name="Peng Z."/>
            <person name="Liang W."/>
            <person name="Wang F."/>
            <person name="Xu Z."/>
            <person name="Xie Z."/>
            <person name="Lian Z."/>
            <person name="Hua L."/>
            <person name="Zhou R."/>
            <person name="Chen H."/>
            <person name="Wu B."/>
        </authorList>
    </citation>
    <scope>NUCLEOTIDE SEQUENCE [LARGE SCALE GENOMIC DNA]</scope>
    <source>
        <strain evidence="5 6">HNA06</strain>
    </source>
</reference>
<dbReference type="HAMAP" id="MF_00764">
    <property type="entry name" value="UPF0306"/>
    <property type="match status" value="1"/>
</dbReference>
<evidence type="ECO:0000313" key="5">
    <source>
        <dbReference type="EMBL" id="NNI77836.1"/>
    </source>
</evidence>
<dbReference type="Pfam" id="PF01243">
    <property type="entry name" value="PNPOx_N"/>
    <property type="match status" value="1"/>
</dbReference>
<dbReference type="EMBL" id="JANJHC010000020">
    <property type="protein sequence ID" value="MDA5623663.1"/>
    <property type="molecule type" value="Genomic_DNA"/>
</dbReference>
<dbReference type="SUPFAM" id="SSF50475">
    <property type="entry name" value="FMN-binding split barrel"/>
    <property type="match status" value="1"/>
</dbReference>
<dbReference type="Proteomes" id="UP001145481">
    <property type="component" value="Unassembled WGS sequence"/>
</dbReference>
<name>A0A1E3XM16_PASMD</name>
<dbReference type="Proteomes" id="UP001182304">
    <property type="component" value="Unassembled WGS sequence"/>
</dbReference>
<dbReference type="RefSeq" id="WP_005719455.1">
    <property type="nucleotide sequence ID" value="NZ_AP025519.1"/>
</dbReference>
<sequence>MHKRVVDFIKKQYLFTLACTENNLPWANAFYYVFDEKENRLIYITGDQTHHAKVLRNNSRVAGTIFVPTKFVPSLQGVQFTGRSSQLFSTQAEQARALYKTEYSHHLIDQLTVWQVELEYVRLVDNSLGLFSTIEWRKGQVAEETDHYA</sequence>
<dbReference type="InterPro" id="IPR011576">
    <property type="entry name" value="Pyridox_Oxase_N"/>
</dbReference>
<dbReference type="EMBL" id="JANIEN010000016">
    <property type="protein sequence ID" value="MDT3453238.1"/>
    <property type="molecule type" value="Genomic_DNA"/>
</dbReference>
<dbReference type="InterPro" id="IPR012349">
    <property type="entry name" value="Split_barrel_FMN-bd"/>
</dbReference>
<evidence type="ECO:0000313" key="3">
    <source>
        <dbReference type="EMBL" id="MDA5623663.1"/>
    </source>
</evidence>
<gene>
    <name evidence="5" type="ORF">C2800_00085</name>
    <name evidence="3" type="ORF">NM948_08950</name>
    <name evidence="4" type="ORF">NQF69_10730</name>
</gene>
<evidence type="ECO:0000313" key="4">
    <source>
        <dbReference type="EMBL" id="MDT3453238.1"/>
    </source>
</evidence>
<dbReference type="Proteomes" id="UP000540079">
    <property type="component" value="Unassembled WGS sequence"/>
</dbReference>
<reference evidence="4" key="3">
    <citation type="submission" date="2022-07" db="EMBL/GenBank/DDBJ databases">
        <title>Sequence of Pasteurella multocoda 17BRD-035.</title>
        <authorList>
            <person name="Roy Chowdhury P."/>
            <person name="Alhamami T."/>
            <person name="Trott D.J."/>
            <person name="Djordvevic S.P."/>
        </authorList>
    </citation>
    <scope>NUCLEOTIDE SEQUENCE</scope>
    <source>
        <strain evidence="4">17BRD-035</strain>
    </source>
</reference>
<protein>
    <recommendedName>
        <fullName evidence="1">UPF0306 protein C2800_00085</fullName>
    </recommendedName>
</protein>
<organism evidence="5 6">
    <name type="scientific">Pasteurella multocida</name>
    <dbReference type="NCBI Taxonomy" id="747"/>
    <lineage>
        <taxon>Bacteria</taxon>
        <taxon>Pseudomonadati</taxon>
        <taxon>Pseudomonadota</taxon>
        <taxon>Gammaproteobacteria</taxon>
        <taxon>Pasteurellales</taxon>
        <taxon>Pasteurellaceae</taxon>
        <taxon>Pasteurella</taxon>
    </lineage>
</organism>
<evidence type="ECO:0000256" key="1">
    <source>
        <dbReference type="HAMAP-Rule" id="MF_00764"/>
    </source>
</evidence>
<comment type="caution">
    <text evidence="5">The sequence shown here is derived from an EMBL/GenBank/DDBJ whole genome shotgun (WGS) entry which is preliminary data.</text>
</comment>
<accession>A0A1E3XM16</accession>
<dbReference type="PIRSF" id="PIRSF009554">
    <property type="entry name" value="UCP009554"/>
    <property type="match status" value="1"/>
</dbReference>
<proteinExistence type="inferred from homology"/>
<dbReference type="Gene3D" id="2.30.110.10">
    <property type="entry name" value="Electron Transport, Fmn-binding Protein, Chain A"/>
    <property type="match status" value="1"/>
</dbReference>
<dbReference type="InterPro" id="IPR011194">
    <property type="entry name" value="UPF0306"/>
</dbReference>
<evidence type="ECO:0000259" key="2">
    <source>
        <dbReference type="Pfam" id="PF01243"/>
    </source>
</evidence>
<dbReference type="AlphaFoldDB" id="A0A1E3XM16"/>
<dbReference type="KEGG" id="pmul:DR93_2140"/>
<reference evidence="3" key="2">
    <citation type="submission" date="2022-07" db="EMBL/GenBank/DDBJ databases">
        <title>Genome-based characterization of novel serogroup A variants of Pasteurella multocida.</title>
        <authorList>
            <person name="Prajapati A."/>
            <person name="Yogisharadhya R."/>
            <person name="Mohanty N."/>
            <person name="Chanda M."/>
            <person name="Mendem S.K."/>
            <person name="Siddaramappa S."/>
            <person name="Shivachandra S.B."/>
        </authorList>
    </citation>
    <scope>NUCLEOTIDE SEQUENCE</scope>
    <source>
        <strain evidence="3">NIVEDIPm19</strain>
    </source>
</reference>
<evidence type="ECO:0000313" key="6">
    <source>
        <dbReference type="Proteomes" id="UP000540079"/>
    </source>
</evidence>
<comment type="similarity">
    <text evidence="1">Belongs to the UPF0306 family.</text>
</comment>